<reference evidence="12" key="1">
    <citation type="submission" date="2024-02" db="UniProtKB">
        <authorList>
            <consortium name="WormBaseParasite"/>
        </authorList>
    </citation>
    <scope>IDENTIFICATION</scope>
</reference>
<evidence type="ECO:0000256" key="9">
    <source>
        <dbReference type="SAM" id="Phobius"/>
    </source>
</evidence>
<keyword evidence="4 9" id="KW-1133">Transmembrane helix</keyword>
<evidence type="ECO:0000256" key="2">
    <source>
        <dbReference type="ARBA" id="ARBA00022448"/>
    </source>
</evidence>
<dbReference type="Pfam" id="PF07885">
    <property type="entry name" value="Ion_trans_2"/>
    <property type="match status" value="2"/>
</dbReference>
<dbReference type="PANTHER" id="PTHR11003:SF347">
    <property type="entry name" value="POTASSIUM CHANNEL DOMAIN-CONTAINING PROTEIN"/>
    <property type="match status" value="1"/>
</dbReference>
<comment type="similarity">
    <text evidence="8">Belongs to the two pore domain potassium channel (TC 1.A.1.8) family.</text>
</comment>
<feature type="transmembrane region" description="Helical" evidence="9">
    <location>
        <begin position="599"/>
        <end position="620"/>
    </location>
</feature>
<dbReference type="SUPFAM" id="SSF81324">
    <property type="entry name" value="Voltage-gated potassium channels"/>
    <property type="match status" value="2"/>
</dbReference>
<dbReference type="GO" id="GO:0022841">
    <property type="term" value="F:potassium ion leak channel activity"/>
    <property type="evidence" value="ECO:0007669"/>
    <property type="project" value="TreeGrafter"/>
</dbReference>
<feature type="transmembrane region" description="Helical" evidence="9">
    <location>
        <begin position="875"/>
        <end position="896"/>
    </location>
</feature>
<evidence type="ECO:0000256" key="1">
    <source>
        <dbReference type="ARBA" id="ARBA00004141"/>
    </source>
</evidence>
<dbReference type="Gene3D" id="3.90.226.10">
    <property type="entry name" value="2-enoyl-CoA Hydratase, Chain A, domain 1"/>
    <property type="match status" value="1"/>
</dbReference>
<dbReference type="InterPro" id="IPR003280">
    <property type="entry name" value="2pore_dom_K_chnl"/>
</dbReference>
<organism evidence="11 12">
    <name type="scientific">Strongyloides stercoralis</name>
    <name type="common">Threadworm</name>
    <dbReference type="NCBI Taxonomy" id="6248"/>
    <lineage>
        <taxon>Eukaryota</taxon>
        <taxon>Metazoa</taxon>
        <taxon>Ecdysozoa</taxon>
        <taxon>Nematoda</taxon>
        <taxon>Chromadorea</taxon>
        <taxon>Rhabditida</taxon>
        <taxon>Tylenchina</taxon>
        <taxon>Panagrolaimomorpha</taxon>
        <taxon>Strongyloidoidea</taxon>
        <taxon>Strongyloididae</taxon>
        <taxon>Strongyloides</taxon>
    </lineage>
</organism>
<dbReference type="AlphaFoldDB" id="A0AAF5CZX5"/>
<dbReference type="InterPro" id="IPR013099">
    <property type="entry name" value="K_chnl_dom"/>
</dbReference>
<dbReference type="GO" id="GO:0005886">
    <property type="term" value="C:plasma membrane"/>
    <property type="evidence" value="ECO:0007669"/>
    <property type="project" value="TreeGrafter"/>
</dbReference>
<dbReference type="GO" id="GO:0015271">
    <property type="term" value="F:outward rectifier potassium channel activity"/>
    <property type="evidence" value="ECO:0007669"/>
    <property type="project" value="TreeGrafter"/>
</dbReference>
<dbReference type="Proteomes" id="UP000035681">
    <property type="component" value="Unplaced"/>
</dbReference>
<evidence type="ECO:0000256" key="4">
    <source>
        <dbReference type="ARBA" id="ARBA00022989"/>
    </source>
</evidence>
<evidence type="ECO:0000256" key="3">
    <source>
        <dbReference type="ARBA" id="ARBA00022692"/>
    </source>
</evidence>
<evidence type="ECO:0000313" key="12">
    <source>
        <dbReference type="WBParaSite" id="TCONS_00004611.p1"/>
    </source>
</evidence>
<dbReference type="Pfam" id="PF00378">
    <property type="entry name" value="ECH_1"/>
    <property type="match status" value="1"/>
</dbReference>
<feature type="transmembrane region" description="Helical" evidence="9">
    <location>
        <begin position="832"/>
        <end position="854"/>
    </location>
</feature>
<keyword evidence="11" id="KW-1185">Reference proteome</keyword>
<name>A0AAF5CZX5_STRER</name>
<feature type="transmembrane region" description="Helical" evidence="9">
    <location>
        <begin position="902"/>
        <end position="922"/>
    </location>
</feature>
<dbReference type="PRINTS" id="PR01333">
    <property type="entry name" value="2POREKCHANEL"/>
</dbReference>
<dbReference type="WBParaSite" id="TCONS_00004611.p1">
    <property type="protein sequence ID" value="TCONS_00004611.p1"/>
    <property type="gene ID" value="XLOC_002337"/>
</dbReference>
<dbReference type="CDD" id="cd06558">
    <property type="entry name" value="crotonase-like"/>
    <property type="match status" value="1"/>
</dbReference>
<feature type="transmembrane region" description="Helical" evidence="9">
    <location>
        <begin position="809"/>
        <end position="826"/>
    </location>
</feature>
<feature type="domain" description="Potassium channel" evidence="10">
    <location>
        <begin position="777"/>
        <end position="833"/>
    </location>
</feature>
<evidence type="ECO:0000313" key="11">
    <source>
        <dbReference type="Proteomes" id="UP000035681"/>
    </source>
</evidence>
<feature type="transmembrane region" description="Helical" evidence="9">
    <location>
        <begin position="929"/>
        <end position="950"/>
    </location>
</feature>
<sequence>NNFFKSTLTKKFLTNQLCCYSTLVYPKFETIEMFKEDKFTRINFNQVKIHNAVNMKFCNELSEALHLANKDKDTNITVISHNGKYFSSGLDFSMFKGLTKKEVEDLSYPLTKSMLSTLEQYIYHDKPTLCIVKGPGIGSGFTFLGMHDYLICDERTYFCAPFVKVGVSPVDFSSYIFPKIMGINKAKELLMFGRQITAHEAKKYNLINEVVNGKDIENIAAERIKEFSLLDSENLRIIKHVLGTLDRDSMYLTGKNEMEIFRNRLCSDVFYNSAQKIINNLKEKKNLCLLKYINKSAHILDISSAQYLKYKNITYSNILSFILFRKMLSNIFLISIIITVFITIKCELKCVSKFELYAGSLLYSSVYDQISECERCATFKGYIKGEKELKGQYSGCLDQLEWILKDYMGRNPFKIHGICGLSGRGYSLVNEAYEFEEYNVTTTCTPEKMDDDKIVEISMKKRRHSSVDRIRLHKTNRFSLSGNRRRSSTNFASPFDAFSSIDTLKCVSEHLFINCVLKINQENSEKNIMDEKERFKEAPALSASRLLIPSNIMDTWNQHKSLFGDKVKILENKFDKRQGFLKKFSLYLQVFYERSRLRYFIPIIILLAYSFLGGIIFYTIESPAERVALREKEEYINNEENKVLDVIMEIEEELKYFFTKAKNITMYYYYLREYRKFAMNKLNQRIYWYALESYYLSDQEAFKSSLLHPTKPEPHWSTYFKKPYGQIYALKNYTEQLSLRCWEICTELTGKKKAKIKLKEALQLFHQWTGLQHILSPTFTFRNSMFLAVTTYTTIGYGNITPKTNKGKFAVMIYAIIGIPLVLMILHKLGRYILLALEYTWDMTIYAMEAVGGLKNGEKYKSKILDEERDSGIPVLVAMFVAFGWMFMCAAAFLFFEKDWDYFKSFYFFFCSLTTIGYGDVVPTSSDDMFIIFFFIIIGLSLVSMCINVVQLKLEQLVEEILLAMMEEYTGDLEFGFPGANLKARLGVVDMWKIWKRRRSRKKKEKVNKVKDIIVDDVKYGVEKKPSFVNRNFREMMPFGKRRRVDEIMQEIQKRLVQTNKSVQTNPVIIYDLNDKPLEKKIAFVNKSVGPSSLSLIKKPELESVGENLDELPITYKRDITYRHNQTEHEIRRRPILPTPVKIQYPINEEGYQYNPTRRWTFVETGKASKGAPRGLAAQYLYQNQHQHSNELEYLIQEIDSRLKECRKKLVEKQKAEALKTQKNKETSQTSE</sequence>
<accession>A0AAF5CZX5</accession>
<protein>
    <submittedName>
        <fullName evidence="12">Potassium channel domain-containing protein</fullName>
    </submittedName>
</protein>
<keyword evidence="2 8" id="KW-0813">Transport</keyword>
<evidence type="ECO:0000256" key="8">
    <source>
        <dbReference type="RuleBase" id="RU003857"/>
    </source>
</evidence>
<keyword evidence="7 8" id="KW-0407">Ion channel</keyword>
<comment type="subcellular location">
    <subcellularLocation>
        <location evidence="1">Membrane</location>
        <topology evidence="1">Multi-pass membrane protein</topology>
    </subcellularLocation>
</comment>
<evidence type="ECO:0000259" key="10">
    <source>
        <dbReference type="Pfam" id="PF07885"/>
    </source>
</evidence>
<keyword evidence="6 9" id="KW-0472">Membrane</keyword>
<proteinExistence type="inferred from homology"/>
<dbReference type="SUPFAM" id="SSF52096">
    <property type="entry name" value="ClpP/crotonase"/>
    <property type="match status" value="1"/>
</dbReference>
<evidence type="ECO:0000256" key="5">
    <source>
        <dbReference type="ARBA" id="ARBA00023065"/>
    </source>
</evidence>
<dbReference type="PANTHER" id="PTHR11003">
    <property type="entry name" value="POTASSIUM CHANNEL, SUBFAMILY K"/>
    <property type="match status" value="1"/>
</dbReference>
<dbReference type="Gene3D" id="1.10.287.70">
    <property type="match status" value="1"/>
</dbReference>
<keyword evidence="3 8" id="KW-0812">Transmembrane</keyword>
<evidence type="ECO:0000256" key="6">
    <source>
        <dbReference type="ARBA" id="ARBA00023136"/>
    </source>
</evidence>
<dbReference type="InterPro" id="IPR001753">
    <property type="entry name" value="Enoyl-CoA_hydra/iso"/>
</dbReference>
<feature type="transmembrane region" description="Helical" evidence="9">
    <location>
        <begin position="327"/>
        <end position="344"/>
    </location>
</feature>
<feature type="domain" description="Potassium channel" evidence="10">
    <location>
        <begin position="884"/>
        <end position="953"/>
    </location>
</feature>
<evidence type="ECO:0000256" key="7">
    <source>
        <dbReference type="ARBA" id="ARBA00023303"/>
    </source>
</evidence>
<dbReference type="InterPro" id="IPR029045">
    <property type="entry name" value="ClpP/crotonase-like_dom_sf"/>
</dbReference>
<dbReference type="GO" id="GO:0030322">
    <property type="term" value="P:stabilization of membrane potential"/>
    <property type="evidence" value="ECO:0007669"/>
    <property type="project" value="TreeGrafter"/>
</dbReference>
<keyword evidence="5 8" id="KW-0406">Ion transport</keyword>